<evidence type="ECO:0000313" key="8">
    <source>
        <dbReference type="EMBL" id="KZN87644.1"/>
    </source>
</evidence>
<organism evidence="8">
    <name type="scientific">Penicillium chrysogenum</name>
    <name type="common">Penicillium notatum</name>
    <dbReference type="NCBI Taxonomy" id="5076"/>
    <lineage>
        <taxon>Eukaryota</taxon>
        <taxon>Fungi</taxon>
        <taxon>Dikarya</taxon>
        <taxon>Ascomycota</taxon>
        <taxon>Pezizomycotina</taxon>
        <taxon>Eurotiomycetes</taxon>
        <taxon>Eurotiomycetidae</taxon>
        <taxon>Eurotiales</taxon>
        <taxon>Aspergillaceae</taxon>
        <taxon>Penicillium</taxon>
        <taxon>Penicillium chrysogenum species complex</taxon>
    </lineage>
</organism>
<reference evidence="8" key="1">
    <citation type="journal article" date="2014" name="Genome Announc.">
        <title>Complete sequencing and chromosome-scale genome assembly of the industrial progenitor strain P2niaD18 from the penicillin producer Penicillium chrysogenum.</title>
        <authorList>
            <person name="Specht T."/>
            <person name="Dahlmann T.A."/>
            <person name="Zadra I."/>
            <person name="Kurnsteiner H."/>
            <person name="Kuck U."/>
        </authorList>
    </citation>
    <scope>NUCLEOTIDE SEQUENCE [LARGE SCALE GENOMIC DNA]</scope>
    <source>
        <strain evidence="8">P2niaD18</strain>
    </source>
</reference>
<feature type="region of interest" description="Disordered" evidence="5">
    <location>
        <begin position="1"/>
        <end position="26"/>
    </location>
</feature>
<feature type="transmembrane region" description="Helical" evidence="6">
    <location>
        <begin position="506"/>
        <end position="528"/>
    </location>
</feature>
<dbReference type="CDD" id="cd17323">
    <property type="entry name" value="MFS_Tpo1_MDR_like"/>
    <property type="match status" value="1"/>
</dbReference>
<keyword evidence="4 6" id="KW-0472">Membrane</keyword>
<protein>
    <submittedName>
        <fullName evidence="8">Putative transporter</fullName>
    </submittedName>
</protein>
<dbReference type="InterPro" id="IPR020846">
    <property type="entry name" value="MFS_dom"/>
</dbReference>
<sequence length="542" mass="59698">MGLDNHPHTVQQGHSSQYAQNDPECQGLTQTRSLLALYSYPDSTSSTPSNTRDNPSLDAGLENKQTHGEHDKETAKDPNLIEWDGPDDPENPQNFSTCRKWLITIVLGMMTVSVTFASSVFSTASSVTAERFGVSQEVMVLGTSLFVLGFAFGPIIFGPLSELYGRKKPLIIGFYTFAIFQIPVAVAQNLQTIFVCRFFGGLFASAPLAIVGGMLADLFGPVDRGIAVAIFAASTFIGPVAGPIVGGFITMSYLGWRWTEYITAIMAFTFGTVGLFVVSETFAPTLLQQRARKIRFRTKNWAIHAKADEHEVGLKHICYAYLLRPFMMLVLEPILTLITLYMGFIYGFLYLCFEAYPIAFQEQRGWNPGVGQLPFLAITVGVLAGCAIIIIFTKTRFQAKLKQTGQVVPEERLIPMMIGGLLLPAGMFWFGWTSSPNITWVPQVISGGLLGAGVLLIFLQGLNYIIDVYAMNSNSAIAANSFFRSWLGAGFPMFATAMFHTLGVDWAMTLLGCLTAILFPVPIIFYYYGKKIRSWSKFSPTL</sequence>
<keyword evidence="3 6" id="KW-1133">Transmembrane helix</keyword>
<evidence type="ECO:0000256" key="5">
    <source>
        <dbReference type="SAM" id="MobiDB-lite"/>
    </source>
</evidence>
<feature type="transmembrane region" description="Helical" evidence="6">
    <location>
        <begin position="334"/>
        <end position="353"/>
    </location>
</feature>
<feature type="domain" description="Major facilitator superfamily (MFS) profile" evidence="7">
    <location>
        <begin position="103"/>
        <end position="542"/>
    </location>
</feature>
<dbReference type="EMBL" id="CM002799">
    <property type="protein sequence ID" value="KZN87644.1"/>
    <property type="molecule type" value="Genomic_DNA"/>
</dbReference>
<evidence type="ECO:0000256" key="1">
    <source>
        <dbReference type="ARBA" id="ARBA00004141"/>
    </source>
</evidence>
<feature type="transmembrane region" description="Helical" evidence="6">
    <location>
        <begin position="482"/>
        <end position="500"/>
    </location>
</feature>
<dbReference type="PROSITE" id="PS50850">
    <property type="entry name" value="MFS"/>
    <property type="match status" value="1"/>
</dbReference>
<feature type="region of interest" description="Disordered" evidence="5">
    <location>
        <begin position="40"/>
        <end position="91"/>
    </location>
</feature>
<dbReference type="PANTHER" id="PTHR23502">
    <property type="entry name" value="MAJOR FACILITATOR SUPERFAMILY"/>
    <property type="match status" value="1"/>
</dbReference>
<dbReference type="InterPro" id="IPR011701">
    <property type="entry name" value="MFS"/>
</dbReference>
<dbReference type="SUPFAM" id="SSF103473">
    <property type="entry name" value="MFS general substrate transporter"/>
    <property type="match status" value="1"/>
</dbReference>
<name>A0A167SX85_PENCH</name>
<feature type="transmembrane region" description="Helical" evidence="6">
    <location>
        <begin position="198"/>
        <end position="219"/>
    </location>
</feature>
<evidence type="ECO:0000259" key="7">
    <source>
        <dbReference type="PROSITE" id="PS50850"/>
    </source>
</evidence>
<dbReference type="PhylomeDB" id="A0A167SX85"/>
<dbReference type="Gene3D" id="1.20.1250.20">
    <property type="entry name" value="MFS general substrate transporter like domains"/>
    <property type="match status" value="1"/>
</dbReference>
<dbReference type="Proteomes" id="UP000076449">
    <property type="component" value="Chromosome II"/>
</dbReference>
<feature type="transmembrane region" description="Helical" evidence="6">
    <location>
        <begin position="373"/>
        <end position="392"/>
    </location>
</feature>
<comment type="subcellular location">
    <subcellularLocation>
        <location evidence="1">Membrane</location>
        <topology evidence="1">Multi-pass membrane protein</topology>
    </subcellularLocation>
</comment>
<keyword evidence="2 6" id="KW-0812">Transmembrane</keyword>
<feature type="transmembrane region" description="Helical" evidence="6">
    <location>
        <begin position="444"/>
        <end position="470"/>
    </location>
</feature>
<gene>
    <name evidence="8" type="ORF">EN45_062050</name>
</gene>
<feature type="compositionally biased region" description="Polar residues" evidence="5">
    <location>
        <begin position="8"/>
        <end position="20"/>
    </location>
</feature>
<accession>A0A167SX85</accession>
<feature type="compositionally biased region" description="Basic and acidic residues" evidence="5">
    <location>
        <begin position="64"/>
        <end position="76"/>
    </location>
</feature>
<feature type="transmembrane region" description="Helical" evidence="6">
    <location>
        <begin position="138"/>
        <end position="157"/>
    </location>
</feature>
<dbReference type="GO" id="GO:0005886">
    <property type="term" value="C:plasma membrane"/>
    <property type="evidence" value="ECO:0007669"/>
    <property type="project" value="TreeGrafter"/>
</dbReference>
<evidence type="ECO:0000256" key="3">
    <source>
        <dbReference type="ARBA" id="ARBA00022989"/>
    </source>
</evidence>
<evidence type="ECO:0000256" key="4">
    <source>
        <dbReference type="ARBA" id="ARBA00023136"/>
    </source>
</evidence>
<dbReference type="InterPro" id="IPR036259">
    <property type="entry name" value="MFS_trans_sf"/>
</dbReference>
<dbReference type="GO" id="GO:0022857">
    <property type="term" value="F:transmembrane transporter activity"/>
    <property type="evidence" value="ECO:0007669"/>
    <property type="project" value="InterPro"/>
</dbReference>
<dbReference type="AlphaFoldDB" id="A0A167SX85"/>
<feature type="transmembrane region" description="Helical" evidence="6">
    <location>
        <begin position="226"/>
        <end position="249"/>
    </location>
</feature>
<evidence type="ECO:0000256" key="2">
    <source>
        <dbReference type="ARBA" id="ARBA00022692"/>
    </source>
</evidence>
<feature type="transmembrane region" description="Helical" evidence="6">
    <location>
        <begin position="413"/>
        <end position="432"/>
    </location>
</feature>
<dbReference type="PANTHER" id="PTHR23502:SF47">
    <property type="entry name" value="MAJOR FACILITATOR SUPERFAMILY (MFS) PROFILE DOMAIN-CONTAINING PROTEIN-RELATED"/>
    <property type="match status" value="1"/>
</dbReference>
<feature type="transmembrane region" description="Helical" evidence="6">
    <location>
        <begin position="169"/>
        <end position="186"/>
    </location>
</feature>
<feature type="transmembrane region" description="Helical" evidence="6">
    <location>
        <begin position="261"/>
        <end position="287"/>
    </location>
</feature>
<dbReference type="FunFam" id="1.20.1250.20:FF:000011">
    <property type="entry name" value="MFS multidrug transporter, putative"/>
    <property type="match status" value="1"/>
</dbReference>
<feature type="compositionally biased region" description="Low complexity" evidence="5">
    <location>
        <begin position="40"/>
        <end position="56"/>
    </location>
</feature>
<proteinExistence type="predicted"/>
<evidence type="ECO:0000256" key="6">
    <source>
        <dbReference type="SAM" id="Phobius"/>
    </source>
</evidence>
<dbReference type="Pfam" id="PF07690">
    <property type="entry name" value="MFS_1"/>
    <property type="match status" value="1"/>
</dbReference>
<feature type="transmembrane region" description="Helical" evidence="6">
    <location>
        <begin position="101"/>
        <end position="118"/>
    </location>
</feature>